<comment type="subcellular location">
    <subcellularLocation>
        <location evidence="1">Membrane</location>
        <topology evidence="1">Multi-pass membrane protein</topology>
    </subcellularLocation>
</comment>
<evidence type="ECO:0000256" key="7">
    <source>
        <dbReference type="PROSITE-ProRule" id="PRU00284"/>
    </source>
</evidence>
<evidence type="ECO:0000256" key="6">
    <source>
        <dbReference type="ARBA" id="ARBA00029447"/>
    </source>
</evidence>
<reference evidence="11 12" key="1">
    <citation type="submission" date="2016-10" db="EMBL/GenBank/DDBJ databases">
        <authorList>
            <person name="de Groot N.N."/>
        </authorList>
    </citation>
    <scope>NUCLEOTIDE SEQUENCE [LARGE SCALE GENOMIC DNA]</scope>
    <source>
        <strain evidence="11 12">HLD2</strain>
    </source>
</reference>
<feature type="transmembrane region" description="Helical" evidence="8">
    <location>
        <begin position="310"/>
        <end position="328"/>
    </location>
</feature>
<dbReference type="SMART" id="SM00283">
    <property type="entry name" value="MA"/>
    <property type="match status" value="1"/>
</dbReference>
<evidence type="ECO:0000256" key="2">
    <source>
        <dbReference type="ARBA" id="ARBA00022692"/>
    </source>
</evidence>
<dbReference type="Proteomes" id="UP000199648">
    <property type="component" value="Unassembled WGS sequence"/>
</dbReference>
<dbReference type="PANTHER" id="PTHR32089:SF119">
    <property type="entry name" value="METHYL-ACCEPTING CHEMOTAXIS PROTEIN CTPL"/>
    <property type="match status" value="1"/>
</dbReference>
<dbReference type="OrthoDB" id="9177152at2"/>
<organism evidence="11 12">
    <name type="scientific">Thiohalomonas denitrificans</name>
    <dbReference type="NCBI Taxonomy" id="415747"/>
    <lineage>
        <taxon>Bacteria</taxon>
        <taxon>Pseudomonadati</taxon>
        <taxon>Pseudomonadota</taxon>
        <taxon>Gammaproteobacteria</taxon>
        <taxon>Thiohalomonadales</taxon>
        <taxon>Thiohalomonadaceae</taxon>
        <taxon>Thiohalomonas</taxon>
    </lineage>
</organism>
<evidence type="ECO:0000259" key="10">
    <source>
        <dbReference type="PROSITE" id="PS50885"/>
    </source>
</evidence>
<dbReference type="PROSITE" id="PS50885">
    <property type="entry name" value="HAMP"/>
    <property type="match status" value="1"/>
</dbReference>
<evidence type="ECO:0000313" key="12">
    <source>
        <dbReference type="Proteomes" id="UP000199648"/>
    </source>
</evidence>
<dbReference type="EMBL" id="FMWD01000006">
    <property type="protein sequence ID" value="SCZ61837.1"/>
    <property type="molecule type" value="Genomic_DNA"/>
</dbReference>
<comment type="similarity">
    <text evidence="6">Belongs to the methyl-accepting chemotaxis (MCP) protein family.</text>
</comment>
<evidence type="ECO:0000256" key="5">
    <source>
        <dbReference type="ARBA" id="ARBA00023224"/>
    </source>
</evidence>
<keyword evidence="4 8" id="KW-0472">Membrane</keyword>
<feature type="transmembrane region" description="Helical" evidence="8">
    <location>
        <begin position="18"/>
        <end position="37"/>
    </location>
</feature>
<proteinExistence type="inferred from homology"/>
<evidence type="ECO:0000256" key="4">
    <source>
        <dbReference type="ARBA" id="ARBA00023136"/>
    </source>
</evidence>
<feature type="domain" description="Methyl-accepting transducer" evidence="9">
    <location>
        <begin position="409"/>
        <end position="645"/>
    </location>
</feature>
<dbReference type="AlphaFoldDB" id="A0A1G5QJB6"/>
<dbReference type="PROSITE" id="PS50111">
    <property type="entry name" value="CHEMOTAXIS_TRANSDUC_2"/>
    <property type="match status" value="1"/>
</dbReference>
<dbReference type="Gene3D" id="1.10.287.950">
    <property type="entry name" value="Methyl-accepting chemotaxis protein"/>
    <property type="match status" value="1"/>
</dbReference>
<name>A0A1G5QJB6_9GAMM</name>
<dbReference type="SUPFAM" id="SSF58104">
    <property type="entry name" value="Methyl-accepting chemotaxis protein (MCP) signaling domain"/>
    <property type="match status" value="1"/>
</dbReference>
<dbReference type="InterPro" id="IPR029095">
    <property type="entry name" value="NarX-like_N"/>
</dbReference>
<evidence type="ECO:0000256" key="8">
    <source>
        <dbReference type="SAM" id="Phobius"/>
    </source>
</evidence>
<feature type="domain" description="HAMP" evidence="10">
    <location>
        <begin position="353"/>
        <end position="404"/>
    </location>
</feature>
<keyword evidence="12" id="KW-1185">Reference proteome</keyword>
<gene>
    <name evidence="11" type="ORF">SAMN03097708_02211</name>
</gene>
<dbReference type="InterPro" id="IPR004089">
    <property type="entry name" value="MCPsignal_dom"/>
</dbReference>
<evidence type="ECO:0000313" key="11">
    <source>
        <dbReference type="EMBL" id="SCZ61837.1"/>
    </source>
</evidence>
<evidence type="ECO:0000256" key="1">
    <source>
        <dbReference type="ARBA" id="ARBA00004141"/>
    </source>
</evidence>
<sequence length="683" mass="73333">MGLKGNDKGSSSAGGKGLAVIIVLLLVFVGLMGAVSWRVGIQDTNDKQYIGLLGEQRVLSQQITKFAGQATQGKPETYSQLKNYRDRFAESLQVLQSGDPETGLPPSPESVSEELERVELLWQRFDNNIQTIDKSGAVVTKLRGIVQDINESSSQMLVLTDEVATLMTEKELPGTQIYLASRQLMLSQRIINNVNRILEGDTGAVTAADRFGRDANLFGGVIRGMLDGDAEMNIDRVEDQEVRSKLEEVGDLFAEFSEQMGAILESSPEMFEVSEAAQVVLNTSEPLLQALTTLENAYLNHIDSRTINSMLGNIFGVVALLLLFALGFKLKREGERRLAHTEAERRATEGHNQRNQQAIMRLLDEMGDLADGDLTVDATVTEDITGAIADSVNYAIEALRTLVTAINDTATQVSQAADQSRATATHLTEASERQAHEIASASSKIREMAVSIEGVSVNADQLAEESQRSVAIAKKGSIAVQNTIDGMGSIREQIQETSKRIKRLGESSQEIGDTVGLINDIAEQTNILALNAAIQAAMAGEAGRGFAVVADEVQRLAERSADATKQIEALVKTIQTDTNEAVISMEQSTSGVVTGAKLAEDAGSALGEIELVSTRLADLIHNITDATKEQAGAAVNITDTMNVIQEITTQTSDGTDQTAASIGNLAELADDLKKSVSGFKLPV</sequence>
<protein>
    <submittedName>
        <fullName evidence="11">Twitching motility protein PilJ</fullName>
    </submittedName>
</protein>
<dbReference type="Pfam" id="PF00015">
    <property type="entry name" value="MCPsignal"/>
    <property type="match status" value="1"/>
</dbReference>
<dbReference type="PANTHER" id="PTHR32089">
    <property type="entry name" value="METHYL-ACCEPTING CHEMOTAXIS PROTEIN MCPB"/>
    <property type="match status" value="1"/>
</dbReference>
<dbReference type="GO" id="GO:0006935">
    <property type="term" value="P:chemotaxis"/>
    <property type="evidence" value="ECO:0007669"/>
    <property type="project" value="UniProtKB-ARBA"/>
</dbReference>
<keyword evidence="5 7" id="KW-0807">Transducer</keyword>
<accession>A0A1G5QJB6</accession>
<dbReference type="GO" id="GO:0007165">
    <property type="term" value="P:signal transduction"/>
    <property type="evidence" value="ECO:0007669"/>
    <property type="project" value="UniProtKB-KW"/>
</dbReference>
<dbReference type="FunFam" id="1.10.287.950:FF:000001">
    <property type="entry name" value="Methyl-accepting chemotaxis sensory transducer"/>
    <property type="match status" value="1"/>
</dbReference>
<dbReference type="CDD" id="cd11386">
    <property type="entry name" value="MCP_signal"/>
    <property type="match status" value="1"/>
</dbReference>
<keyword evidence="3 8" id="KW-1133">Transmembrane helix</keyword>
<dbReference type="GO" id="GO:0016020">
    <property type="term" value="C:membrane"/>
    <property type="evidence" value="ECO:0007669"/>
    <property type="project" value="UniProtKB-SubCell"/>
</dbReference>
<evidence type="ECO:0000259" key="9">
    <source>
        <dbReference type="PROSITE" id="PS50111"/>
    </source>
</evidence>
<dbReference type="Pfam" id="PF13675">
    <property type="entry name" value="PilJ"/>
    <property type="match status" value="1"/>
</dbReference>
<dbReference type="STRING" id="415747.SAMN03097708_02211"/>
<evidence type="ECO:0000256" key="3">
    <source>
        <dbReference type="ARBA" id="ARBA00022989"/>
    </source>
</evidence>
<keyword evidence="2 8" id="KW-0812">Transmembrane</keyword>
<dbReference type="InterPro" id="IPR003660">
    <property type="entry name" value="HAMP_dom"/>
</dbReference>